<sequence>MSLIAGQTDLTETEKSKLSLLEKIFKSPQDAFDQYLRDSSLGRRELLRLHFALWVLAPVSKIAGNIIKIAWDFVFADSIEWNIFSGALTSFVLYPVLLLIVSQLDVVRVFYKKIDRTKGESYPPADVLTLAFLPFSASAVFWILPGPWHLGLIGISFLYSSYLCALGMRRASGSDPREILIFFLVGISYLLSIALVFTFIYNIIRTLLN</sequence>
<feature type="transmembrane region" description="Helical" evidence="1">
    <location>
        <begin position="180"/>
        <end position="204"/>
    </location>
</feature>
<dbReference type="EMBL" id="NPDT01000001">
    <property type="protein sequence ID" value="PJZ66722.1"/>
    <property type="molecule type" value="Genomic_DNA"/>
</dbReference>
<feature type="transmembrane region" description="Helical" evidence="1">
    <location>
        <begin position="125"/>
        <end position="144"/>
    </location>
</feature>
<comment type="caution">
    <text evidence="2">The sequence shown here is derived from an EMBL/GenBank/DDBJ whole genome shotgun (WGS) entry which is preliminary data.</text>
</comment>
<protein>
    <recommendedName>
        <fullName evidence="4">Yip1 domain-containing protein</fullName>
    </recommendedName>
</protein>
<keyword evidence="1" id="KW-0812">Transmembrane</keyword>
<evidence type="ECO:0000256" key="1">
    <source>
        <dbReference type="SAM" id="Phobius"/>
    </source>
</evidence>
<dbReference type="RefSeq" id="WP_100757322.1">
    <property type="nucleotide sequence ID" value="NZ_NPDT01000001.1"/>
</dbReference>
<accession>A0A2M9ZEE0</accession>
<evidence type="ECO:0000313" key="2">
    <source>
        <dbReference type="EMBL" id="PJZ66722.1"/>
    </source>
</evidence>
<organism evidence="2 3">
    <name type="scientific">Leptospira wolffii</name>
    <dbReference type="NCBI Taxonomy" id="409998"/>
    <lineage>
        <taxon>Bacteria</taxon>
        <taxon>Pseudomonadati</taxon>
        <taxon>Spirochaetota</taxon>
        <taxon>Spirochaetia</taxon>
        <taxon>Leptospirales</taxon>
        <taxon>Leptospiraceae</taxon>
        <taxon>Leptospira</taxon>
    </lineage>
</organism>
<name>A0A2M9ZEE0_9LEPT</name>
<evidence type="ECO:0000313" key="3">
    <source>
        <dbReference type="Proteomes" id="UP000231912"/>
    </source>
</evidence>
<reference evidence="2 3" key="1">
    <citation type="submission" date="2017-07" db="EMBL/GenBank/DDBJ databases">
        <title>Leptospira spp. isolated from tropical soils.</title>
        <authorList>
            <person name="Thibeaux R."/>
            <person name="Iraola G."/>
            <person name="Ferres I."/>
            <person name="Bierque E."/>
            <person name="Girault D."/>
            <person name="Soupe-Gilbert M.-E."/>
            <person name="Picardeau M."/>
            <person name="Goarant C."/>
        </authorList>
    </citation>
    <scope>NUCLEOTIDE SEQUENCE [LARGE SCALE GENOMIC DNA]</scope>
    <source>
        <strain evidence="2 3">FH2-C-A2</strain>
    </source>
</reference>
<gene>
    <name evidence="2" type="ORF">CH371_01035</name>
</gene>
<keyword evidence="1" id="KW-1133">Transmembrane helix</keyword>
<feature type="transmembrane region" description="Helical" evidence="1">
    <location>
        <begin position="83"/>
        <end position="104"/>
    </location>
</feature>
<proteinExistence type="predicted"/>
<keyword evidence="1" id="KW-0472">Membrane</keyword>
<dbReference type="AlphaFoldDB" id="A0A2M9ZEE0"/>
<dbReference type="Proteomes" id="UP000231912">
    <property type="component" value="Unassembled WGS sequence"/>
</dbReference>
<feature type="transmembrane region" description="Helical" evidence="1">
    <location>
        <begin position="150"/>
        <end position="168"/>
    </location>
</feature>
<evidence type="ECO:0008006" key="4">
    <source>
        <dbReference type="Google" id="ProtNLM"/>
    </source>
</evidence>
<feature type="transmembrane region" description="Helical" evidence="1">
    <location>
        <begin position="51"/>
        <end position="71"/>
    </location>
</feature>